<dbReference type="SMART" id="SM00487">
    <property type="entry name" value="DEXDc"/>
    <property type="match status" value="1"/>
</dbReference>
<dbReference type="CDD" id="cd18793">
    <property type="entry name" value="SF2_C_SNF"/>
    <property type="match status" value="1"/>
</dbReference>
<dbReference type="EMBL" id="JBHUHX010000052">
    <property type="protein sequence ID" value="MFD2113548.1"/>
    <property type="molecule type" value="Genomic_DNA"/>
</dbReference>
<feature type="domain" description="Helicase C-terminal" evidence="4">
    <location>
        <begin position="1219"/>
        <end position="1373"/>
    </location>
</feature>
<dbReference type="GO" id="GO:0004386">
    <property type="term" value="F:helicase activity"/>
    <property type="evidence" value="ECO:0007669"/>
    <property type="project" value="UniProtKB-KW"/>
</dbReference>
<dbReference type="EC" id="3.6.4.-" evidence="5"/>
<sequence>MTCSIEALHALTLDERRILQVLSVVYEPINQTTLQAILRRLAWRGQEGQFLSVQVAKPLRERLLDAGVLDRARQGLICAPSLVEILTRETVREGTFEKIRAAGEAEVSSRPRNSWETPDAYRVTRRLRNALYGGNEPEVRRLLGLEGRGTERPVSYPEVQELVKICLRSSDPDWLKSLPPSLRILVFAPKLLDEAYALALDPDFDALAVGMLTPLAQEHIDAALALAERHLLCGELAQAGGILSDRVVPQALPLIGWLHFVQGRQDEALGVFELYLSTLKRQTRKRNLHIPGVPGMFYLLALLRRGAPSDIDTVKRQAEIAARSQVPDTFGSVFRILDSLADVLGGRLRFQDAIWLTRDLRRLGPPELLFQSLARHWLGEYPREEALDALAGQCRTAIKAGVHWYAWEFADLMSALGRKPLLDGLLPRPAGLSTFAGLISPKSTWEIALDALKGLGAGGHAKSDAKGDTQNASDRRMCWVLNRYGCRAVLEPREQKRTKRGGWTQGRPVALQRLAESREEFDYLTEEDRRILSGMTKEREEGWYSYGRVYYSLDSDGALLGAVGHPRLFRPGVMDKPVELVAAGPALEVLERERDLLLRIAPFPPEGSNLLLQDEAGQRLRLIQFDASHRRIGEILGADGLAVPHAGKEKVLEGIAAIAPLLTVHSAIGGTEHLAETQEADCLPRVHLSPLGEGLTLELFMHPLGDEGPRMAPGQGMATLFAEIDGRSVQTTRDLVAERRAAKRVLDACPILAGHSGWTWTLEDPEEALTALEQLHALGDAVALRWPEGKRIGLTSELTPSSMRVGVNKQRDWLGLEGELDLDDGRVLNMQQLLELVQESPGRFVRLGEREFMVLSDALRRRLENLAGLTDKDGRFHPLAAGVIDENLDGMSVKKNAHWQATLKRLAEVRDLEPSLPSTLQAELRDYQVEGFRWLARLAHWGAGACLADDMGLGKTLQALALVLSRATEGPTLVLAPMSVCSNWISEARRFAPTLNPKRFGDGDREQMLESAGPFDLIVCSYGLVQTEGERLAGLRWATIVADEAQVFKNAMTKRSQAIMKLEAGFRLITTGTPIENHLGELWNLFRFINPGLLGSLEAFNRRFANPIEQHQDSGARQRLRQLLRPFILRRLKSEVLTELPPRTEIAIELELGQAEAALYEAVRREAIERLETEDANPGQKRMQLLAEIMRLRRVCCHPKLVLPDSELSSAKLDAFGEILDDLLDNRHKALVFSQFVDHLSIIRAYLDARGIGYQYLDGSTPENKRKAAVAAFQAGEGDLFLISLRAGGSGLNLTAADYVIHMDPWWNPAVEDQASDRAHRIGQERPVTIYRLVTKGTIEEKILALHASKRDLADGLLEGTGDGGRLSYDEMLSLIRDQAL</sequence>
<organism evidence="5 6">
    <name type="scientific">Thiorhodococcus fuscus</name>
    <dbReference type="NCBI Taxonomy" id="527200"/>
    <lineage>
        <taxon>Bacteria</taxon>
        <taxon>Pseudomonadati</taxon>
        <taxon>Pseudomonadota</taxon>
        <taxon>Gammaproteobacteria</taxon>
        <taxon>Chromatiales</taxon>
        <taxon>Chromatiaceae</taxon>
        <taxon>Thiorhodococcus</taxon>
    </lineage>
</organism>
<dbReference type="SUPFAM" id="SSF52540">
    <property type="entry name" value="P-loop containing nucleoside triphosphate hydrolases"/>
    <property type="match status" value="2"/>
</dbReference>
<evidence type="ECO:0000313" key="5">
    <source>
        <dbReference type="EMBL" id="MFD2113548.1"/>
    </source>
</evidence>
<evidence type="ECO:0000259" key="3">
    <source>
        <dbReference type="PROSITE" id="PS51192"/>
    </source>
</evidence>
<name>A0ABW4YDM4_9GAMM</name>
<dbReference type="PROSITE" id="PS51194">
    <property type="entry name" value="HELICASE_CTER"/>
    <property type="match status" value="1"/>
</dbReference>
<dbReference type="InterPro" id="IPR027417">
    <property type="entry name" value="P-loop_NTPase"/>
</dbReference>
<dbReference type="Pfam" id="PF00176">
    <property type="entry name" value="SNF2-rel_dom"/>
    <property type="match status" value="1"/>
</dbReference>
<dbReference type="PROSITE" id="PS51192">
    <property type="entry name" value="HELICASE_ATP_BIND_1"/>
    <property type="match status" value="1"/>
</dbReference>
<dbReference type="InterPro" id="IPR014001">
    <property type="entry name" value="Helicase_ATP-bd"/>
</dbReference>
<dbReference type="Proteomes" id="UP001597337">
    <property type="component" value="Unassembled WGS sequence"/>
</dbReference>
<dbReference type="SMART" id="SM00490">
    <property type="entry name" value="HELICc"/>
    <property type="match status" value="1"/>
</dbReference>
<evidence type="ECO:0000259" key="4">
    <source>
        <dbReference type="PROSITE" id="PS51194"/>
    </source>
</evidence>
<evidence type="ECO:0000256" key="2">
    <source>
        <dbReference type="ARBA" id="ARBA00022806"/>
    </source>
</evidence>
<evidence type="ECO:0000313" key="6">
    <source>
        <dbReference type="Proteomes" id="UP001597337"/>
    </source>
</evidence>
<dbReference type="InterPro" id="IPR049730">
    <property type="entry name" value="SNF2/RAD54-like_C"/>
</dbReference>
<reference evidence="6" key="1">
    <citation type="journal article" date="2019" name="Int. J. Syst. Evol. Microbiol.">
        <title>The Global Catalogue of Microorganisms (GCM) 10K type strain sequencing project: providing services to taxonomists for standard genome sequencing and annotation.</title>
        <authorList>
            <consortium name="The Broad Institute Genomics Platform"/>
            <consortium name="The Broad Institute Genome Sequencing Center for Infectious Disease"/>
            <person name="Wu L."/>
            <person name="Ma J."/>
        </authorList>
    </citation>
    <scope>NUCLEOTIDE SEQUENCE [LARGE SCALE GENOMIC DNA]</scope>
    <source>
        <strain evidence="6">KACC 12597</strain>
    </source>
</reference>
<proteinExistence type="predicted"/>
<dbReference type="GO" id="GO:0016787">
    <property type="term" value="F:hydrolase activity"/>
    <property type="evidence" value="ECO:0007669"/>
    <property type="project" value="UniProtKB-KW"/>
</dbReference>
<comment type="caution">
    <text evidence="5">The sequence shown here is derived from an EMBL/GenBank/DDBJ whole genome shotgun (WGS) entry which is preliminary data.</text>
</comment>
<dbReference type="RefSeq" id="WP_386028394.1">
    <property type="nucleotide sequence ID" value="NZ_JBHUHX010000052.1"/>
</dbReference>
<evidence type="ECO:0000256" key="1">
    <source>
        <dbReference type="ARBA" id="ARBA00022801"/>
    </source>
</evidence>
<dbReference type="Pfam" id="PF00271">
    <property type="entry name" value="Helicase_C"/>
    <property type="match status" value="1"/>
</dbReference>
<keyword evidence="2 5" id="KW-0347">Helicase</keyword>
<keyword evidence="1 5" id="KW-0378">Hydrolase</keyword>
<gene>
    <name evidence="5" type="ORF">ACFSJC_16995</name>
</gene>
<dbReference type="InterPro" id="IPR000330">
    <property type="entry name" value="SNF2_N"/>
</dbReference>
<dbReference type="InterPro" id="IPR038718">
    <property type="entry name" value="SNF2-like_sf"/>
</dbReference>
<dbReference type="Gene3D" id="3.40.50.300">
    <property type="entry name" value="P-loop containing nucleotide triphosphate hydrolases"/>
    <property type="match status" value="1"/>
</dbReference>
<accession>A0ABW4YDM4</accession>
<protein>
    <submittedName>
        <fullName evidence="5">DEAD/DEAH box helicase</fullName>
        <ecNumber evidence="5">3.6.4.-</ecNumber>
    </submittedName>
</protein>
<dbReference type="InterPro" id="IPR001650">
    <property type="entry name" value="Helicase_C-like"/>
</dbReference>
<dbReference type="CDD" id="cd18012">
    <property type="entry name" value="DEXQc_arch_SWI2_SNF2"/>
    <property type="match status" value="1"/>
</dbReference>
<keyword evidence="6" id="KW-1185">Reference proteome</keyword>
<dbReference type="PANTHER" id="PTHR10799">
    <property type="entry name" value="SNF2/RAD54 HELICASE FAMILY"/>
    <property type="match status" value="1"/>
</dbReference>
<keyword evidence="2 5" id="KW-0547">Nucleotide-binding</keyword>
<feature type="domain" description="Helicase ATP-binding" evidence="3">
    <location>
        <begin position="936"/>
        <end position="1092"/>
    </location>
</feature>
<dbReference type="Gene3D" id="3.40.50.10810">
    <property type="entry name" value="Tandem AAA-ATPase domain"/>
    <property type="match status" value="1"/>
</dbReference>
<keyword evidence="2 5" id="KW-0067">ATP-binding</keyword>